<dbReference type="PATRIC" id="fig|1159049.3.peg.646"/>
<gene>
    <name evidence="1" type="ORF">HMPREF1421_00689</name>
</gene>
<evidence type="ECO:0000313" key="2">
    <source>
        <dbReference type="Proteomes" id="UP000011872"/>
    </source>
</evidence>
<sequence length="47" mass="5230">MGSFDVRVFVFNTNAFFAGKNHQTNSSFSMLVSIYHSLIRVGSCLAK</sequence>
<comment type="caution">
    <text evidence="1">The sequence shown here is derived from an EMBL/GenBank/DDBJ whole genome shotgun (WGS) entry which is preliminary data.</text>
</comment>
<name>M3NLZ8_HELPX</name>
<proteinExistence type="predicted"/>
<organism evidence="1 2">
    <name type="scientific">Helicobacter pylori GAM265BSii</name>
    <dbReference type="NCBI Taxonomy" id="1159049"/>
    <lineage>
        <taxon>Bacteria</taxon>
        <taxon>Pseudomonadati</taxon>
        <taxon>Campylobacterota</taxon>
        <taxon>Epsilonproteobacteria</taxon>
        <taxon>Campylobacterales</taxon>
        <taxon>Helicobacteraceae</taxon>
        <taxon>Helicobacter</taxon>
    </lineage>
</organism>
<dbReference type="AlphaFoldDB" id="M3NLZ8"/>
<evidence type="ECO:0000313" key="1">
    <source>
        <dbReference type="EMBL" id="EMH29239.1"/>
    </source>
</evidence>
<dbReference type="HOGENOM" id="CLU_3168884_0_0_7"/>
<dbReference type="EMBL" id="APDY01000039">
    <property type="protein sequence ID" value="EMH29239.1"/>
    <property type="molecule type" value="Genomic_DNA"/>
</dbReference>
<reference evidence="1 2" key="1">
    <citation type="submission" date="2012-12" db="EMBL/GenBank/DDBJ databases">
        <authorList>
            <person name="Weinstock G."/>
            <person name="Sodergren E."/>
            <person name="Lobos E.A."/>
            <person name="Fulton L."/>
            <person name="Fulton R."/>
            <person name="Courtney L."/>
            <person name="Fronick C."/>
            <person name="O'Laughlin M."/>
            <person name="Godfrey J."/>
            <person name="Wilson R.M."/>
            <person name="Miner T."/>
            <person name="Farmer C."/>
            <person name="Delehaunty K."/>
            <person name="Cordes M."/>
            <person name="Minx P."/>
            <person name="Tomlinson C."/>
            <person name="Chen J."/>
            <person name="Wollam A."/>
            <person name="Pepin K.H."/>
            <person name="Bhonagiri V."/>
            <person name="Zhang X."/>
            <person name="Suruliraj S."/>
            <person name="Antonio M."/>
            <person name="Secka O."/>
            <person name="Thomas J."/>
            <person name="Warren W."/>
            <person name="Mitreva M."/>
            <person name="Mardis E.R."/>
            <person name="Wilson R.K."/>
        </authorList>
    </citation>
    <scope>NUCLEOTIDE SEQUENCE [LARGE SCALE GENOMIC DNA]</scope>
    <source>
        <strain evidence="1 2">GAM265BSii</strain>
    </source>
</reference>
<protein>
    <submittedName>
        <fullName evidence="1">Uncharacterized protein</fullName>
    </submittedName>
</protein>
<dbReference type="Proteomes" id="UP000011872">
    <property type="component" value="Unassembled WGS sequence"/>
</dbReference>
<accession>M3NLZ8</accession>